<organism evidence="4 5">
    <name type="scientific">Gemmatimonas aurantiaca</name>
    <dbReference type="NCBI Taxonomy" id="173480"/>
    <lineage>
        <taxon>Bacteria</taxon>
        <taxon>Pseudomonadati</taxon>
        <taxon>Gemmatimonadota</taxon>
        <taxon>Gemmatimonadia</taxon>
        <taxon>Gemmatimonadales</taxon>
        <taxon>Gemmatimonadaceae</taxon>
        <taxon>Gemmatimonas</taxon>
    </lineage>
</organism>
<evidence type="ECO:0000313" key="4">
    <source>
        <dbReference type="EMBL" id="HCT58009.1"/>
    </source>
</evidence>
<sequence>MTPDPRTWPLRVVVQRTLLAPAPAEGVATGLVLAALSLTPSLLPRTWVLEGLLCGLAMCVGYAVGLIVRAVWRYFEFPVPAPRVRRGWVMATLSLSGLALLVGLVRSSAWQNDVRSVMALPPLDEWYPWLVATIAIVLFLLVLTAARLFRVLQRTMARPSQGWMPRRVSSALGFAAASVLVWTLANGVLLQGLLRTMDGTYRELDQWVDDSEAARASESAAMASPSSLTWASLGRHGRRFIGTRSDTASIRAVAGAVDAEPVRIYVGLTVADSISARVELAFAELQRRGAFDRQLLLITTPTGSGWVDPPAVAALEYLYRGDVATVAVQYSYLPSWLSLLAESAYGSETAAALFQRVYSHWRALPRDSRPRLYVHGVSLGALNSGEALNIYDQMDDPINGALWVGPPFRSTNWRTLVDNRDAGSPMWLPVYRGGSTVRFANQATSPTKLSAPWGRFRILYLQYASDPVAFFDARIAWQQPEWLREPRGPDVTPRLRWYPLVTMLQLAIDFMSADKSPRGFGHMYSVRDYVKAWAALTNAPGWTPESLEALTEHLMTAPCCRDL</sequence>
<dbReference type="InterPro" id="IPR027788">
    <property type="entry name" value="Alpha/beta-hydrolase_N_dom"/>
</dbReference>
<keyword evidence="1" id="KW-1133">Transmembrane helix</keyword>
<dbReference type="Pfam" id="PF10081">
    <property type="entry name" value="Abhydrolase_9"/>
    <property type="match status" value="1"/>
</dbReference>
<feature type="domain" description="Alpha/beta-hydrolase catalytic" evidence="2">
    <location>
        <begin position="262"/>
        <end position="549"/>
    </location>
</feature>
<reference evidence="4 5" key="1">
    <citation type="journal article" date="2018" name="Nat. Biotechnol.">
        <title>A standardized bacterial taxonomy based on genome phylogeny substantially revises the tree of life.</title>
        <authorList>
            <person name="Parks D.H."/>
            <person name="Chuvochina M."/>
            <person name="Waite D.W."/>
            <person name="Rinke C."/>
            <person name="Skarshewski A."/>
            <person name="Chaumeil P.A."/>
            <person name="Hugenholtz P."/>
        </authorList>
    </citation>
    <scope>NUCLEOTIDE SEQUENCE [LARGE SCALE GENOMIC DNA]</scope>
    <source>
        <strain evidence="4">UBA8844</strain>
    </source>
</reference>
<dbReference type="Pfam" id="PF15420">
    <property type="entry name" value="Abhydrolase_9_N"/>
    <property type="match status" value="1"/>
</dbReference>
<feature type="domain" description="Alpha/beta-hydrolase N-terminal" evidence="3">
    <location>
        <begin position="38"/>
        <end position="242"/>
    </location>
</feature>
<dbReference type="PIRSF" id="PIRSF007542">
    <property type="entry name" value="UCP007542"/>
    <property type="match status" value="1"/>
</dbReference>
<feature type="transmembrane region" description="Helical" evidence="1">
    <location>
        <begin position="47"/>
        <end position="68"/>
    </location>
</feature>
<feature type="transmembrane region" description="Helical" evidence="1">
    <location>
        <begin position="88"/>
        <end position="106"/>
    </location>
</feature>
<evidence type="ECO:0000259" key="3">
    <source>
        <dbReference type="Pfam" id="PF15420"/>
    </source>
</evidence>
<dbReference type="OMA" id="WWVRHYT"/>
<proteinExistence type="predicted"/>
<evidence type="ECO:0008006" key="6">
    <source>
        <dbReference type="Google" id="ProtNLM"/>
    </source>
</evidence>
<evidence type="ECO:0000256" key="1">
    <source>
        <dbReference type="SAM" id="Phobius"/>
    </source>
</evidence>
<evidence type="ECO:0000313" key="5">
    <source>
        <dbReference type="Proteomes" id="UP000264071"/>
    </source>
</evidence>
<dbReference type="EMBL" id="DPIY01000010">
    <property type="protein sequence ID" value="HCT58009.1"/>
    <property type="molecule type" value="Genomic_DNA"/>
</dbReference>
<gene>
    <name evidence="4" type="ORF">DGD08_12465</name>
</gene>
<dbReference type="AlphaFoldDB" id="A0A3D4VA69"/>
<accession>A0A3D4VA69</accession>
<keyword evidence="1" id="KW-0812">Transmembrane</keyword>
<keyword evidence="1" id="KW-0472">Membrane</keyword>
<dbReference type="Proteomes" id="UP000264071">
    <property type="component" value="Unassembled WGS sequence"/>
</dbReference>
<comment type="caution">
    <text evidence="4">The sequence shown here is derived from an EMBL/GenBank/DDBJ whole genome shotgun (WGS) entry which is preliminary data.</text>
</comment>
<feature type="transmembrane region" description="Helical" evidence="1">
    <location>
        <begin position="126"/>
        <end position="149"/>
    </location>
</feature>
<dbReference type="InterPro" id="IPR027787">
    <property type="entry name" value="Alpha/beta-hydrolase_catalytic"/>
</dbReference>
<dbReference type="InterPro" id="IPR012037">
    <property type="entry name" value="Alpha/beta-hydrolase_fam"/>
</dbReference>
<dbReference type="SUPFAM" id="SSF53474">
    <property type="entry name" value="alpha/beta-Hydrolases"/>
    <property type="match status" value="1"/>
</dbReference>
<feature type="transmembrane region" description="Helical" evidence="1">
    <location>
        <begin position="170"/>
        <end position="194"/>
    </location>
</feature>
<evidence type="ECO:0000259" key="2">
    <source>
        <dbReference type="Pfam" id="PF10081"/>
    </source>
</evidence>
<name>A0A3D4VA69_9BACT</name>
<protein>
    <recommendedName>
        <fullName evidence="6">Alpha/beta-hydrolase family protein</fullName>
    </recommendedName>
</protein>
<dbReference type="InterPro" id="IPR029058">
    <property type="entry name" value="AB_hydrolase_fold"/>
</dbReference>